<gene>
    <name evidence="13" type="ORF">Naga_100823g1</name>
</gene>
<dbReference type="GO" id="GO:0098719">
    <property type="term" value="P:sodium ion import across plasma membrane"/>
    <property type="evidence" value="ECO:0007669"/>
    <property type="project" value="TreeGrafter"/>
</dbReference>
<evidence type="ECO:0000256" key="7">
    <source>
        <dbReference type="ARBA" id="ARBA00023065"/>
    </source>
</evidence>
<organism evidence="13 14">
    <name type="scientific">Nannochloropsis gaditana</name>
    <dbReference type="NCBI Taxonomy" id="72520"/>
    <lineage>
        <taxon>Eukaryota</taxon>
        <taxon>Sar</taxon>
        <taxon>Stramenopiles</taxon>
        <taxon>Ochrophyta</taxon>
        <taxon>Eustigmatophyceae</taxon>
        <taxon>Eustigmatales</taxon>
        <taxon>Monodopsidaceae</taxon>
        <taxon>Nannochloropsis</taxon>
    </lineage>
</organism>
<keyword evidence="2" id="KW-0813">Transport</keyword>
<feature type="transmembrane region" description="Helical" evidence="11">
    <location>
        <begin position="43"/>
        <end position="62"/>
    </location>
</feature>
<dbReference type="AlphaFoldDB" id="W7TNK5"/>
<dbReference type="GO" id="GO:0015385">
    <property type="term" value="F:sodium:proton antiporter activity"/>
    <property type="evidence" value="ECO:0007669"/>
    <property type="project" value="InterPro"/>
</dbReference>
<protein>
    <submittedName>
        <fullName evidence="13">Sodium hydrogen exchanger 8</fullName>
    </submittedName>
</protein>
<feature type="transmembrane region" description="Helical" evidence="11">
    <location>
        <begin position="18"/>
        <end position="36"/>
    </location>
</feature>
<comment type="subcellular location">
    <subcellularLocation>
        <location evidence="1">Cell membrane</location>
        <topology evidence="1">Multi-pass membrane protein</topology>
    </subcellularLocation>
</comment>
<dbReference type="GO" id="GO:0005886">
    <property type="term" value="C:plasma membrane"/>
    <property type="evidence" value="ECO:0007669"/>
    <property type="project" value="UniProtKB-SubCell"/>
</dbReference>
<evidence type="ECO:0000256" key="5">
    <source>
        <dbReference type="ARBA" id="ARBA00022989"/>
    </source>
</evidence>
<dbReference type="GO" id="GO:0051453">
    <property type="term" value="P:regulation of intracellular pH"/>
    <property type="evidence" value="ECO:0007669"/>
    <property type="project" value="TreeGrafter"/>
</dbReference>
<feature type="transmembrane region" description="Helical" evidence="11">
    <location>
        <begin position="144"/>
        <end position="165"/>
    </location>
</feature>
<dbReference type="OrthoDB" id="441412at2759"/>
<keyword evidence="3" id="KW-1003">Cell membrane</keyword>
<proteinExistence type="predicted"/>
<dbReference type="PANTHER" id="PTHR10110">
    <property type="entry name" value="SODIUM/HYDROGEN EXCHANGER"/>
    <property type="match status" value="1"/>
</dbReference>
<name>W7TNK5_9STRA</name>
<sequence>MADFTEHSDPHPSSSADVGMGTFVMALTLGIIARAYLSSLIRLPYTCLVLIFGLLYGFIIYTEVGITGSDIFSRSADLWINISPEAILTVILPILIFGSSFASDLHLFLQQLTPVLTLAGPAVLVNTALLGLTAKYVLPYGWDWATSFMVGSMLSATDPVAVVAILKELGVVESLSILIDGESLLNDGFAIVLYTIFSRLVLHEETFSPLETLEAAVTLCLGGPAIGVVVGAATSYILGTLINDSASEITVTILCGYGAYLLAELAEASGVLSMVVAGLYLSFHSVGRISARVTRSLTSFWAMAAFITETIIFFVSGLIMAEKALVSETILPRDWGYLFLFYLILNATRFVGVFLFFPTLARGPYGINWRQAVLLSYGGLRGAVSLTLALVVSQEEGIPEETRALILFFTAGIVLLTILINGSTCKLVLQKLKLNNPTRVEQELYIRAMNLIENELEVFAGKLKNDKYLGSADWNVVYRYLPVFSPQIYWHRVREGHICLDEAEIALVGRYVRENERQEKKGKEEGGGFSDEEGGAGLGRAEENGAALGPQKSFFGSFLFRPFACVLSVMGYKPGKDGGGGEEECSYEELPTGLRRRWREYTSRFNGNLNTGVDGEMLCAIRKKVWQGVWAGRCCGEEGMEERMEGGREGGEASGQLRGAFG</sequence>
<keyword evidence="8 11" id="KW-0472">Membrane</keyword>
<feature type="transmembrane region" description="Helical" evidence="11">
    <location>
        <begin position="339"/>
        <end position="360"/>
    </location>
</feature>
<evidence type="ECO:0000256" key="11">
    <source>
        <dbReference type="SAM" id="Phobius"/>
    </source>
</evidence>
<keyword evidence="14" id="KW-1185">Reference proteome</keyword>
<evidence type="ECO:0000256" key="9">
    <source>
        <dbReference type="ARBA" id="ARBA00023201"/>
    </source>
</evidence>
<evidence type="ECO:0000256" key="8">
    <source>
        <dbReference type="ARBA" id="ARBA00023136"/>
    </source>
</evidence>
<feature type="transmembrane region" description="Helical" evidence="11">
    <location>
        <begin position="404"/>
        <end position="429"/>
    </location>
</feature>
<evidence type="ECO:0000256" key="2">
    <source>
        <dbReference type="ARBA" id="ARBA00022448"/>
    </source>
</evidence>
<evidence type="ECO:0000256" key="3">
    <source>
        <dbReference type="ARBA" id="ARBA00022475"/>
    </source>
</evidence>
<keyword evidence="7" id="KW-0406">Ion transport</keyword>
<dbReference type="InterPro" id="IPR006153">
    <property type="entry name" value="Cation/H_exchanger_TM"/>
</dbReference>
<dbReference type="InterPro" id="IPR018422">
    <property type="entry name" value="Cation/H_exchanger_CPA1"/>
</dbReference>
<feature type="transmembrane region" description="Helical" evidence="11">
    <location>
        <begin position="216"/>
        <end position="238"/>
    </location>
</feature>
<dbReference type="EMBL" id="AZIL01002333">
    <property type="protein sequence ID" value="EWM21966.1"/>
    <property type="molecule type" value="Genomic_DNA"/>
</dbReference>
<feature type="transmembrane region" description="Helical" evidence="11">
    <location>
        <begin position="82"/>
        <end position="103"/>
    </location>
</feature>
<reference evidence="13 14" key="1">
    <citation type="journal article" date="2014" name="Mol. Plant">
        <title>Chromosome Scale Genome Assembly and Transcriptome Profiling of Nannochloropsis gaditana in Nitrogen Depletion.</title>
        <authorList>
            <person name="Corteggiani Carpinelli E."/>
            <person name="Telatin A."/>
            <person name="Vitulo N."/>
            <person name="Forcato C."/>
            <person name="D'Angelo M."/>
            <person name="Schiavon R."/>
            <person name="Vezzi A."/>
            <person name="Giacometti G.M."/>
            <person name="Morosinotto T."/>
            <person name="Valle G."/>
        </authorList>
    </citation>
    <scope>NUCLEOTIDE SEQUENCE [LARGE SCALE GENOMIC DNA]</scope>
    <source>
        <strain evidence="13 14">B-31</strain>
    </source>
</reference>
<evidence type="ECO:0000259" key="12">
    <source>
        <dbReference type="Pfam" id="PF00999"/>
    </source>
</evidence>
<keyword evidence="4 11" id="KW-0812">Transmembrane</keyword>
<feature type="transmembrane region" description="Helical" evidence="11">
    <location>
        <begin position="372"/>
        <end position="392"/>
    </location>
</feature>
<feature type="transmembrane region" description="Helical" evidence="11">
    <location>
        <begin position="115"/>
        <end position="138"/>
    </location>
</feature>
<comment type="caution">
    <text evidence="13">The sequence shown here is derived from an EMBL/GenBank/DDBJ whole genome shotgun (WGS) entry which is preliminary data.</text>
</comment>
<evidence type="ECO:0000256" key="1">
    <source>
        <dbReference type="ARBA" id="ARBA00004651"/>
    </source>
</evidence>
<feature type="domain" description="Cation/H+ exchanger transmembrane" evidence="12">
    <location>
        <begin position="32"/>
        <end position="431"/>
    </location>
</feature>
<feature type="transmembrane region" description="Helical" evidence="11">
    <location>
        <begin position="269"/>
        <end position="287"/>
    </location>
</feature>
<keyword evidence="6" id="KW-0915">Sodium</keyword>
<dbReference type="Gene3D" id="6.10.140.1330">
    <property type="match status" value="1"/>
</dbReference>
<feature type="compositionally biased region" description="Basic and acidic residues" evidence="10">
    <location>
        <begin position="517"/>
        <end position="526"/>
    </location>
</feature>
<keyword evidence="5 11" id="KW-1133">Transmembrane helix</keyword>
<evidence type="ECO:0000313" key="14">
    <source>
        <dbReference type="Proteomes" id="UP000019335"/>
    </source>
</evidence>
<evidence type="ECO:0000256" key="6">
    <source>
        <dbReference type="ARBA" id="ARBA00023053"/>
    </source>
</evidence>
<feature type="region of interest" description="Disordered" evidence="10">
    <location>
        <begin position="517"/>
        <end position="542"/>
    </location>
</feature>
<dbReference type="PANTHER" id="PTHR10110:SF86">
    <property type="entry name" value="SODIUM_HYDROGEN EXCHANGER 7"/>
    <property type="match status" value="1"/>
</dbReference>
<dbReference type="Pfam" id="PF00999">
    <property type="entry name" value="Na_H_Exchanger"/>
    <property type="match status" value="1"/>
</dbReference>
<dbReference type="GO" id="GO:0015386">
    <property type="term" value="F:potassium:proton antiporter activity"/>
    <property type="evidence" value="ECO:0007669"/>
    <property type="project" value="TreeGrafter"/>
</dbReference>
<evidence type="ECO:0000313" key="13">
    <source>
        <dbReference type="EMBL" id="EWM21966.1"/>
    </source>
</evidence>
<accession>W7TNK5</accession>
<feature type="transmembrane region" description="Helical" evidence="11">
    <location>
        <begin position="299"/>
        <end position="319"/>
    </location>
</feature>
<keyword evidence="9" id="KW-0739">Sodium transport</keyword>
<dbReference type="Proteomes" id="UP000019335">
    <property type="component" value="Unassembled WGS sequence"/>
</dbReference>
<evidence type="ECO:0000256" key="4">
    <source>
        <dbReference type="ARBA" id="ARBA00022692"/>
    </source>
</evidence>
<evidence type="ECO:0000256" key="10">
    <source>
        <dbReference type="SAM" id="MobiDB-lite"/>
    </source>
</evidence>